<dbReference type="Pfam" id="PF01607">
    <property type="entry name" value="CBM_14"/>
    <property type="match status" value="1"/>
</dbReference>
<sequence>MDDELNNRTRIRSTGLLTDDSDASGDGSLERVVIEEADTNTLTNNGTVVKSYSLEEQEQSFANNEQLPPKPLGLLGTSLLSSSGVPGFGMQGTGQSHKAKLPLPPNGKIHPEHLTQIINQQKQLNRFATQMKQRVDPIGSAGDFSAFTNNMIFSRNPALLLNNYLNNDAAHKQHLFDSDGDKMFKGKEPYVSEDIIKSILQISQQMIANQQKQAPTKPMPEPVMKPIYLPLSVGSTASDATYESVAEYGAPAKQKITTTFNSKPIGITFTNPYTLSHTAVYDNLRNQPLNDSAYYNSFLPTLYDIYGNRFVPKDPYVPAMSQSYPQYNTYLATGPSPSLLNMQPIPTYPSVVSPYVSPPQGPMVSNSEPSYLYSHHTNSPSLFHLQNHVADGYSVASNAIDRLEPSDIVESNESDTNDSSDSDQTVVSDEASDELDQLDATESLHDSNTAYKQKLYALGESAMDYSQYKDSIMPLLDAHPSDVRISVVTCTLGSREPNKTDCFKYFVCNPQNGAFQSFTCPSFTAFNRDTRLCDTASYQACKSQQMPTTTPASVIRYKGSAGLTNTHLMKNDLLTAQKYMELIRQEANKLLTRNNMPLPPEQTVVLPALETVSTTELQTVKPSVKVRRKSSSKHATKMTTSTTTTTTTTTIAPTAKRSKSTRKGPRCRAEGRIANPLDQHSYYVCHRKSQKKFVKMKMTCPSGLKYCAASQYCSSHC</sequence>
<feature type="compositionally biased region" description="Basic residues" evidence="1">
    <location>
        <begin position="627"/>
        <end position="636"/>
    </location>
</feature>
<dbReference type="GO" id="GO:0008061">
    <property type="term" value="F:chitin binding"/>
    <property type="evidence" value="ECO:0007669"/>
    <property type="project" value="InterPro"/>
</dbReference>
<name>A0A182YGV9_ANOST</name>
<protein>
    <submittedName>
        <fullName evidence="2">Uncharacterized protein</fullName>
    </submittedName>
</protein>
<feature type="compositionally biased region" description="Acidic residues" evidence="1">
    <location>
        <begin position="410"/>
        <end position="421"/>
    </location>
</feature>
<dbReference type="InterPro" id="IPR002557">
    <property type="entry name" value="Chitin-bd_dom"/>
</dbReference>
<evidence type="ECO:0000256" key="1">
    <source>
        <dbReference type="SAM" id="MobiDB-lite"/>
    </source>
</evidence>
<feature type="region of interest" description="Disordered" evidence="1">
    <location>
        <begin position="627"/>
        <end position="672"/>
    </location>
</feature>
<dbReference type="PROSITE" id="PS50940">
    <property type="entry name" value="CHIT_BIND_II"/>
    <property type="match status" value="1"/>
</dbReference>
<dbReference type="AlphaFoldDB" id="A0A182YGV9"/>
<dbReference type="GO" id="GO:0005576">
    <property type="term" value="C:extracellular region"/>
    <property type="evidence" value="ECO:0007669"/>
    <property type="project" value="InterPro"/>
</dbReference>
<dbReference type="VEuPathDB" id="VectorBase:ASTEI20_042138"/>
<dbReference type="VEuPathDB" id="VectorBase:ASTE011685"/>
<accession>A0A182YGV9</accession>
<dbReference type="EnsemblMetazoa" id="ASTEI07695-RA">
    <property type="protein sequence ID" value="ASTEI07695-PA"/>
    <property type="gene ID" value="ASTEI07695"/>
</dbReference>
<organism evidence="2 3">
    <name type="scientific">Anopheles stephensi</name>
    <name type="common">Indo-Pakistan malaria mosquito</name>
    <dbReference type="NCBI Taxonomy" id="30069"/>
    <lineage>
        <taxon>Eukaryota</taxon>
        <taxon>Metazoa</taxon>
        <taxon>Ecdysozoa</taxon>
        <taxon>Arthropoda</taxon>
        <taxon>Hexapoda</taxon>
        <taxon>Insecta</taxon>
        <taxon>Pterygota</taxon>
        <taxon>Neoptera</taxon>
        <taxon>Endopterygota</taxon>
        <taxon>Diptera</taxon>
        <taxon>Nematocera</taxon>
        <taxon>Culicoidea</taxon>
        <taxon>Culicidae</taxon>
        <taxon>Anophelinae</taxon>
        <taxon>Anopheles</taxon>
    </lineage>
</organism>
<evidence type="ECO:0000313" key="2">
    <source>
        <dbReference type="EnsemblMetazoa" id="ASTEI07695-PA"/>
    </source>
</evidence>
<dbReference type="SMART" id="SM00494">
    <property type="entry name" value="ChtBD2"/>
    <property type="match status" value="2"/>
</dbReference>
<proteinExistence type="predicted"/>
<reference evidence="2" key="2">
    <citation type="submission" date="2020-05" db="UniProtKB">
        <authorList>
            <consortium name="EnsemblMetazoa"/>
        </authorList>
    </citation>
    <scope>IDENTIFICATION</scope>
    <source>
        <strain evidence="2">Indian</strain>
    </source>
</reference>
<feature type="region of interest" description="Disordered" evidence="1">
    <location>
        <begin position="407"/>
        <end position="433"/>
    </location>
</feature>
<dbReference type="Gene3D" id="2.170.140.10">
    <property type="entry name" value="Chitin binding domain"/>
    <property type="match status" value="1"/>
</dbReference>
<dbReference type="InterPro" id="IPR036508">
    <property type="entry name" value="Chitin-bd_dom_sf"/>
</dbReference>
<feature type="compositionally biased region" description="Basic residues" evidence="1">
    <location>
        <begin position="656"/>
        <end position="666"/>
    </location>
</feature>
<reference evidence="3" key="1">
    <citation type="journal article" date="2014" name="Genome Biol.">
        <title>Genome analysis of a major urban malaria vector mosquito, Anopheles stephensi.</title>
        <authorList>
            <person name="Jiang X."/>
            <person name="Peery A."/>
            <person name="Hall A.B."/>
            <person name="Sharma A."/>
            <person name="Chen X.G."/>
            <person name="Waterhouse R.M."/>
            <person name="Komissarov A."/>
            <person name="Riehle M.M."/>
            <person name="Shouche Y."/>
            <person name="Sharakhova M.V."/>
            <person name="Lawson D."/>
            <person name="Pakpour N."/>
            <person name="Arensburger P."/>
            <person name="Davidson V.L."/>
            <person name="Eiglmeier K."/>
            <person name="Emrich S."/>
            <person name="George P."/>
            <person name="Kennedy R.C."/>
            <person name="Mane S.P."/>
            <person name="Maslen G."/>
            <person name="Oringanje C."/>
            <person name="Qi Y."/>
            <person name="Settlage R."/>
            <person name="Tojo M."/>
            <person name="Tubio J.M."/>
            <person name="Unger M.F."/>
            <person name="Wang B."/>
            <person name="Vernick K.D."/>
            <person name="Ribeiro J.M."/>
            <person name="James A.A."/>
            <person name="Michel K."/>
            <person name="Riehle M.A."/>
            <person name="Luckhart S."/>
            <person name="Sharakhov I.V."/>
            <person name="Tu Z."/>
        </authorList>
    </citation>
    <scope>NUCLEOTIDE SEQUENCE [LARGE SCALE GENOMIC DNA]</scope>
    <source>
        <strain evidence="3">Indian</strain>
    </source>
</reference>
<keyword evidence="3" id="KW-1185">Reference proteome</keyword>
<dbReference type="VEuPathDB" id="VectorBase:ASTEI07695"/>
<dbReference type="SUPFAM" id="SSF57625">
    <property type="entry name" value="Invertebrate chitin-binding proteins"/>
    <property type="match status" value="2"/>
</dbReference>
<evidence type="ECO:0000313" key="3">
    <source>
        <dbReference type="Proteomes" id="UP000076408"/>
    </source>
</evidence>
<dbReference type="STRING" id="30069.A0A182YGV9"/>
<dbReference type="OMA" id="MCTLASK"/>
<feature type="compositionally biased region" description="Low complexity" evidence="1">
    <location>
        <begin position="637"/>
        <end position="655"/>
    </location>
</feature>
<dbReference type="Proteomes" id="UP000076408">
    <property type="component" value="Unassembled WGS sequence"/>
</dbReference>